<accession>A0ABU6ZDT6</accession>
<sequence length="137" mass="15388">MAMEQVDTDNQSLASLSMHSRNEIRDREEEEVISKPTMKMTNLDVPTSIVKGQMLNTSSIVPQLEFVFDSRKDPSQISASRLSLKQQARKKIKRIVGVKRSSYDIKDGQCNKKQCSEDNFTAAEGEGATPQWAPKDP</sequence>
<reference evidence="2 3" key="1">
    <citation type="journal article" date="2023" name="Plants (Basel)">
        <title>Bridging the Gap: Combining Genomics and Transcriptomics Approaches to Understand Stylosanthes scabra, an Orphan Legume from the Brazilian Caatinga.</title>
        <authorList>
            <person name="Ferreira-Neto J.R.C."/>
            <person name="da Silva M.D."/>
            <person name="Binneck E."/>
            <person name="de Melo N.F."/>
            <person name="da Silva R.H."/>
            <person name="de Melo A.L.T.M."/>
            <person name="Pandolfi V."/>
            <person name="Bustamante F.O."/>
            <person name="Brasileiro-Vidal A.C."/>
            <person name="Benko-Iseppon A.M."/>
        </authorList>
    </citation>
    <scope>NUCLEOTIDE SEQUENCE [LARGE SCALE GENOMIC DNA]</scope>
    <source>
        <tissue evidence="2">Leaves</tissue>
    </source>
</reference>
<organism evidence="2 3">
    <name type="scientific">Stylosanthes scabra</name>
    <dbReference type="NCBI Taxonomy" id="79078"/>
    <lineage>
        <taxon>Eukaryota</taxon>
        <taxon>Viridiplantae</taxon>
        <taxon>Streptophyta</taxon>
        <taxon>Embryophyta</taxon>
        <taxon>Tracheophyta</taxon>
        <taxon>Spermatophyta</taxon>
        <taxon>Magnoliopsida</taxon>
        <taxon>eudicotyledons</taxon>
        <taxon>Gunneridae</taxon>
        <taxon>Pentapetalae</taxon>
        <taxon>rosids</taxon>
        <taxon>fabids</taxon>
        <taxon>Fabales</taxon>
        <taxon>Fabaceae</taxon>
        <taxon>Papilionoideae</taxon>
        <taxon>50 kb inversion clade</taxon>
        <taxon>dalbergioids sensu lato</taxon>
        <taxon>Dalbergieae</taxon>
        <taxon>Pterocarpus clade</taxon>
        <taxon>Stylosanthes</taxon>
    </lineage>
</organism>
<protein>
    <submittedName>
        <fullName evidence="2">Uncharacterized protein</fullName>
    </submittedName>
</protein>
<feature type="region of interest" description="Disordered" evidence="1">
    <location>
        <begin position="1"/>
        <end position="39"/>
    </location>
</feature>
<evidence type="ECO:0000256" key="1">
    <source>
        <dbReference type="SAM" id="MobiDB-lite"/>
    </source>
</evidence>
<proteinExistence type="predicted"/>
<feature type="compositionally biased region" description="Polar residues" evidence="1">
    <location>
        <begin position="8"/>
        <end position="19"/>
    </location>
</feature>
<keyword evidence="3" id="KW-1185">Reference proteome</keyword>
<name>A0ABU6ZDT6_9FABA</name>
<gene>
    <name evidence="2" type="ORF">PIB30_041739</name>
</gene>
<comment type="caution">
    <text evidence="2">The sequence shown here is derived from an EMBL/GenBank/DDBJ whole genome shotgun (WGS) entry which is preliminary data.</text>
</comment>
<dbReference type="EMBL" id="JASCZI010272093">
    <property type="protein sequence ID" value="MED6220113.1"/>
    <property type="molecule type" value="Genomic_DNA"/>
</dbReference>
<evidence type="ECO:0000313" key="3">
    <source>
        <dbReference type="Proteomes" id="UP001341840"/>
    </source>
</evidence>
<evidence type="ECO:0000313" key="2">
    <source>
        <dbReference type="EMBL" id="MED6220113.1"/>
    </source>
</evidence>
<dbReference type="Proteomes" id="UP001341840">
    <property type="component" value="Unassembled WGS sequence"/>
</dbReference>